<dbReference type="Gene3D" id="1.25.40.10">
    <property type="entry name" value="Tetratricopeptide repeat domain"/>
    <property type="match status" value="2"/>
</dbReference>
<dbReference type="STRING" id="1423351.A0A074RXA8"/>
<dbReference type="SUPFAM" id="SSF81901">
    <property type="entry name" value="HCP-like"/>
    <property type="match status" value="1"/>
</dbReference>
<dbReference type="Proteomes" id="UP000027456">
    <property type="component" value="Unassembled WGS sequence"/>
</dbReference>
<dbReference type="EMBL" id="AZST01000157">
    <property type="protein sequence ID" value="KEP51589.1"/>
    <property type="molecule type" value="Genomic_DNA"/>
</dbReference>
<dbReference type="Pfam" id="PF12770">
    <property type="entry name" value="CHAT"/>
    <property type="match status" value="1"/>
</dbReference>
<evidence type="ECO:0000313" key="2">
    <source>
        <dbReference type="EMBL" id="KEP51589.1"/>
    </source>
</evidence>
<proteinExistence type="predicted"/>
<dbReference type="InterPro" id="IPR024983">
    <property type="entry name" value="CHAT_dom"/>
</dbReference>
<comment type="caution">
    <text evidence="2">The sequence shown here is derived from an EMBL/GenBank/DDBJ whole genome shotgun (WGS) entry which is preliminary data.</text>
</comment>
<evidence type="ECO:0000313" key="3">
    <source>
        <dbReference type="Proteomes" id="UP000027456"/>
    </source>
</evidence>
<dbReference type="OrthoDB" id="9991317at2759"/>
<feature type="domain" description="CHAT" evidence="1">
    <location>
        <begin position="940"/>
        <end position="1219"/>
    </location>
</feature>
<sequence length="1219" mass="135710">MWCYIILQVPTDPQKNNTGITPVAINTSIKEDGGNLEIWKHLMVNEINALNVKIRSSTSPEDFLAVDSDSKHILRQLEPTKACLPGTDGRRELGISIVESFSNVILFNLHLFVRNAEYLDIACYCMDQVLTFIPLDSPNLPSCHLNLAKCLQHRFEVTRVLKDVENSIVHLTATLSQPGPRSVVILSLELLGTAHQCRWTRLFESEDMARALRYFSAALSFAPRGLPIIPTLHIRTSQLYFTWSQFDKGHEVEGLNKAIESQTAAVSLTTGGDARLAGYLHMLGRLYRRRYKRLGKKEDIASAMDALDRSLRLTPHGDPARLDVIRDLGIAYQTRFLYLGDLGDCDHAIQLHEQAVSLAPDGNPSLASYHSSLGDSYMEQFSYSGDQNDLAKAIEHQSRAVSLTTSDDENLPGRLNNLGLAYKSRFYSLGKLEDIDKAIELQVSAEQLTAESGRNQPGLLRNLGDSFRGRFTRLHRPDDMKNALLFQTRAVEATFDDDPLKPNYLDSLGSSYQVRFGYESRLHNLNDINKAIEYKTRAVELAPEWHAKRSTFLNNLGLVYQTRFREQKQRADIDQAIEYLSQAVAIVPDGHSDEPNWLNNLGNAYKARFSSHGQLQDFKSAVGALSRAVRLTSQGHVNIPTILNNLANLYHLQFEQSGTQEALDSSISYLQQSIDCARNPVQTFDTARLLANLLSSNNRPGALPIYQIAMNCLPQVIWLGEVASMRIAQTSQLNDFVQEAAAAALRDEERHLALEWLEQGRSIVWGQFLQLRAPLDKLASANPKLATKLQQAADELYNTSVGIIPSESFEPGSFIRPLDWNVQRHHQVANQYDKLLDQVRQTPGFEDFLRPKKASELVKAAQSGPVVIVNVHTSRCDALVLFPDESNITHVLLPNLYERTALSLYAPSDIIGRSSNPSDGLDGFRGVRPRVAKDRYESMLGELWESVAKPILEALAISTDQPPKELTHITWNTTGPLSLLPLHAAGDYTKMRMRLFEFAISSYTPMLGVLLRINPTPGMHSRMLTVGQEMTPGYARLPGTKIELENIKALVKGPTEYMQLDGPSATVSAVLSAMEEYDWVHLACHAYQLPNGPLGSSFRLYEGDLELMQIMQKHFRNKGLAFLSACQTAAGEAKFSNESAHLASGMLIAGYPSVIATMWAIADEDAPLVASRVYAQLIKDGRLDYAGSARALHSAVGELRAKVGEKAFARWAPFIHIGS</sequence>
<keyword evidence="3" id="KW-1185">Reference proteome</keyword>
<dbReference type="PANTHER" id="PTHR10098">
    <property type="entry name" value="RAPSYN-RELATED"/>
    <property type="match status" value="1"/>
</dbReference>
<dbReference type="PANTHER" id="PTHR10098:SF108">
    <property type="entry name" value="TETRATRICOPEPTIDE REPEAT PROTEIN 28"/>
    <property type="match status" value="1"/>
</dbReference>
<protein>
    <submittedName>
        <fullName evidence="2">CHAT domain protein</fullName>
    </submittedName>
</protein>
<organism evidence="2 3">
    <name type="scientific">Rhizoctonia solani 123E</name>
    <dbReference type="NCBI Taxonomy" id="1423351"/>
    <lineage>
        <taxon>Eukaryota</taxon>
        <taxon>Fungi</taxon>
        <taxon>Dikarya</taxon>
        <taxon>Basidiomycota</taxon>
        <taxon>Agaricomycotina</taxon>
        <taxon>Agaricomycetes</taxon>
        <taxon>Cantharellales</taxon>
        <taxon>Ceratobasidiaceae</taxon>
        <taxon>Rhizoctonia</taxon>
    </lineage>
</organism>
<reference evidence="2 3" key="1">
    <citation type="submission" date="2013-12" db="EMBL/GenBank/DDBJ databases">
        <authorList>
            <person name="Cubeta M."/>
            <person name="Pakala S."/>
            <person name="Fedorova N."/>
            <person name="Thomas E."/>
            <person name="Dean R."/>
            <person name="Jabaji S."/>
            <person name="Neate S."/>
            <person name="Toda T."/>
            <person name="Tavantzis S."/>
            <person name="Vilgalys R."/>
            <person name="Bharathan N."/>
            <person name="Pakala S."/>
            <person name="Losada L.S."/>
            <person name="Zafar N."/>
            <person name="Nierman W."/>
        </authorList>
    </citation>
    <scope>NUCLEOTIDE SEQUENCE [LARGE SCALE GENOMIC DNA]</scope>
    <source>
        <strain evidence="2 3">123E</strain>
    </source>
</reference>
<dbReference type="SUPFAM" id="SSF48452">
    <property type="entry name" value="TPR-like"/>
    <property type="match status" value="1"/>
</dbReference>
<name>A0A074RXA8_9AGAM</name>
<gene>
    <name evidence="2" type="ORF">V565_058890</name>
</gene>
<accession>A0A074RXA8</accession>
<evidence type="ECO:0000259" key="1">
    <source>
        <dbReference type="Pfam" id="PF12770"/>
    </source>
</evidence>
<dbReference type="HOGENOM" id="CLU_001305_0_3_1"/>
<dbReference type="InterPro" id="IPR011990">
    <property type="entry name" value="TPR-like_helical_dom_sf"/>
</dbReference>
<dbReference type="AlphaFoldDB" id="A0A074RXA8"/>